<feature type="transmembrane region" description="Helical" evidence="1">
    <location>
        <begin position="74"/>
        <end position="96"/>
    </location>
</feature>
<feature type="transmembrane region" description="Helical" evidence="1">
    <location>
        <begin position="102"/>
        <end position="123"/>
    </location>
</feature>
<evidence type="ECO:0000313" key="2">
    <source>
        <dbReference type="EMBL" id="CAB3667977.1"/>
    </source>
</evidence>
<protein>
    <recommendedName>
        <fullName evidence="4">Transmembrane protein</fullName>
    </recommendedName>
</protein>
<keyword evidence="1" id="KW-0812">Transmembrane</keyword>
<proteinExistence type="predicted"/>
<reference evidence="2 3" key="1">
    <citation type="submission" date="2020-04" db="EMBL/GenBank/DDBJ databases">
        <authorList>
            <person name="De Canck E."/>
        </authorList>
    </citation>
    <scope>NUCLEOTIDE SEQUENCE [LARGE SCALE GENOMIC DNA]</scope>
    <source>
        <strain evidence="2 3">LMG 3441</strain>
    </source>
</reference>
<name>A0A6S6ZA75_9BURK</name>
<feature type="transmembrane region" description="Helical" evidence="1">
    <location>
        <begin position="254"/>
        <end position="274"/>
    </location>
</feature>
<accession>A0A6S6ZA75</accession>
<dbReference type="EMBL" id="CADIJQ010000001">
    <property type="protein sequence ID" value="CAB3667977.1"/>
    <property type="molecule type" value="Genomic_DNA"/>
</dbReference>
<gene>
    <name evidence="2" type="ORF">LMG3441_00916</name>
</gene>
<dbReference type="AlphaFoldDB" id="A0A6S6ZA75"/>
<keyword evidence="1" id="KW-0472">Membrane</keyword>
<dbReference type="Proteomes" id="UP000494269">
    <property type="component" value="Unassembled WGS sequence"/>
</dbReference>
<keyword evidence="1" id="KW-1133">Transmembrane helix</keyword>
<keyword evidence="3" id="KW-1185">Reference proteome</keyword>
<evidence type="ECO:0008006" key="4">
    <source>
        <dbReference type="Google" id="ProtNLM"/>
    </source>
</evidence>
<evidence type="ECO:0000256" key="1">
    <source>
        <dbReference type="SAM" id="Phobius"/>
    </source>
</evidence>
<sequence length="349" mass="40188">MATKPLRIIDPATVPDAKVEFIRQCAALDARIDHAALPDITYAMEPDTVCFFDDVSNTEQFNDRYLEPRVEGEITFLMQVSTLGAPMSILIVFVMAPLFGEFHLSGVLFCVPFFLIAWFFLYMGTAMAQTRVRFNRQAQLVHVTYGKAVVHVPWRDVRSYTEFGHDYRLRLCFPVPYVELMSQPDLDPERVRKRKLPFIVGGDFDAHDHLSLDGNLTRLEFIRRYMEHGLEAIQPKPEWVNEGLTRKPTGDVELMNLGGLNNIVIVFLFFFNLISLKPLLDRWIKHKANSFRWPEEVERLCAPGADLSAYDTRPVKSSTRYFYRYVGMDKGVIFVDHRGRQVQPRSSGA</sequence>
<dbReference type="RefSeq" id="WP_175168959.1">
    <property type="nucleotide sequence ID" value="NZ_CADIJQ010000001.1"/>
</dbReference>
<organism evidence="2 3">
    <name type="scientific">Achromobacter kerstersii</name>
    <dbReference type="NCBI Taxonomy" id="1353890"/>
    <lineage>
        <taxon>Bacteria</taxon>
        <taxon>Pseudomonadati</taxon>
        <taxon>Pseudomonadota</taxon>
        <taxon>Betaproteobacteria</taxon>
        <taxon>Burkholderiales</taxon>
        <taxon>Alcaligenaceae</taxon>
        <taxon>Achromobacter</taxon>
    </lineage>
</organism>
<evidence type="ECO:0000313" key="3">
    <source>
        <dbReference type="Proteomes" id="UP000494269"/>
    </source>
</evidence>